<feature type="site" description="Lowers pKa of active site Tyr" evidence="6">
    <location>
        <position position="83"/>
    </location>
</feature>
<feature type="active site" description="Proton donor" evidence="4">
    <location>
        <position position="54"/>
    </location>
</feature>
<sequence>MSQPQNTFKLNDGIHHIPMIGLGTFNGTKQGEVGNAVKVALKSGYRHIDGAAFYSNEKEIGHSLKEVFAEGEIKREDIFYVSKLWNSCHRASLVRKHCEKTLEDLGLEYLDLYLIHWPIAFENADPSGLTTESLKDEKGYPIIAPISIRETWQEMEKLVENGLVKSIGVSNFNVQNLLDLLTYAKIKPAVNQVELHPYLSQPNLKDFCDRHGIILTAYSPLGQGKCDLLTNELLKSIADKHNKTIANIIFKWLCQRGIVTIPKSSNPSRIIENFNIFDFQLSNDDMEKINSLNSNLRTCSPTRMWNIPLFD</sequence>
<dbReference type="AlphaFoldDB" id="A0AAN7TNZ4"/>
<evidence type="ECO:0000256" key="6">
    <source>
        <dbReference type="PIRSR" id="PIRSR000097-3"/>
    </source>
</evidence>
<dbReference type="FunFam" id="3.20.20.100:FF:000007">
    <property type="entry name" value="NAD(P)H-dependent D-xylose reductase xyl1"/>
    <property type="match status" value="1"/>
</dbReference>
<dbReference type="EC" id="1.1.1.21" evidence="3"/>
<dbReference type="InterPro" id="IPR023210">
    <property type="entry name" value="NADP_OxRdtase_dom"/>
</dbReference>
<organism evidence="8 9">
    <name type="scientific">Dictyostelium firmibasis</name>
    <dbReference type="NCBI Taxonomy" id="79012"/>
    <lineage>
        <taxon>Eukaryota</taxon>
        <taxon>Amoebozoa</taxon>
        <taxon>Evosea</taxon>
        <taxon>Eumycetozoa</taxon>
        <taxon>Dictyostelia</taxon>
        <taxon>Dictyosteliales</taxon>
        <taxon>Dictyosteliaceae</taxon>
        <taxon>Dictyostelium</taxon>
    </lineage>
</organism>
<dbReference type="PROSITE" id="PS00798">
    <property type="entry name" value="ALDOKETO_REDUCTASE_1"/>
    <property type="match status" value="1"/>
</dbReference>
<protein>
    <recommendedName>
        <fullName evidence="3">aldose reductase</fullName>
        <ecNumber evidence="3">1.1.1.21</ecNumber>
    </recommendedName>
</protein>
<proteinExistence type="inferred from homology"/>
<dbReference type="PRINTS" id="PR00069">
    <property type="entry name" value="ALDKETRDTASE"/>
</dbReference>
<dbReference type="CDD" id="cd19071">
    <property type="entry name" value="AKR_AKR1-5-like"/>
    <property type="match status" value="1"/>
</dbReference>
<feature type="binding site" evidence="5">
    <location>
        <position position="116"/>
    </location>
    <ligand>
        <name>substrate</name>
    </ligand>
</feature>
<dbReference type="SUPFAM" id="SSF51430">
    <property type="entry name" value="NAD(P)-linked oxidoreductase"/>
    <property type="match status" value="1"/>
</dbReference>
<dbReference type="EMBL" id="JAVFKY010000005">
    <property type="protein sequence ID" value="KAK5576449.1"/>
    <property type="molecule type" value="Genomic_DNA"/>
</dbReference>
<gene>
    <name evidence="8" type="ORF">RB653_007593</name>
</gene>
<dbReference type="InterPro" id="IPR018170">
    <property type="entry name" value="Aldo/ket_reductase_CS"/>
</dbReference>
<evidence type="ECO:0000313" key="8">
    <source>
        <dbReference type="EMBL" id="KAK5576449.1"/>
    </source>
</evidence>
<keyword evidence="2" id="KW-0560">Oxidoreductase</keyword>
<evidence type="ECO:0000256" key="2">
    <source>
        <dbReference type="ARBA" id="ARBA00023002"/>
    </source>
</evidence>
<evidence type="ECO:0000256" key="4">
    <source>
        <dbReference type="PIRSR" id="PIRSR000097-1"/>
    </source>
</evidence>
<accession>A0AAN7TNZ4</accession>
<name>A0AAN7TNZ4_9MYCE</name>
<dbReference type="GO" id="GO:0016491">
    <property type="term" value="F:oxidoreductase activity"/>
    <property type="evidence" value="ECO:0007669"/>
    <property type="project" value="UniProtKB-KW"/>
</dbReference>
<dbReference type="PIRSF" id="PIRSF000097">
    <property type="entry name" value="AKR"/>
    <property type="match status" value="1"/>
</dbReference>
<evidence type="ECO:0000259" key="7">
    <source>
        <dbReference type="Pfam" id="PF00248"/>
    </source>
</evidence>
<feature type="domain" description="NADP-dependent oxidoreductase" evidence="7">
    <location>
        <begin position="20"/>
        <end position="293"/>
    </location>
</feature>
<dbReference type="Gene3D" id="3.20.20.100">
    <property type="entry name" value="NADP-dependent oxidoreductase domain"/>
    <property type="match status" value="1"/>
</dbReference>
<evidence type="ECO:0000313" key="9">
    <source>
        <dbReference type="Proteomes" id="UP001344447"/>
    </source>
</evidence>
<dbReference type="Pfam" id="PF00248">
    <property type="entry name" value="Aldo_ket_red"/>
    <property type="match status" value="1"/>
</dbReference>
<dbReference type="PROSITE" id="PS00062">
    <property type="entry name" value="ALDOKETO_REDUCTASE_2"/>
    <property type="match status" value="1"/>
</dbReference>
<dbReference type="PANTHER" id="PTHR11732">
    <property type="entry name" value="ALDO/KETO REDUCTASE"/>
    <property type="match status" value="1"/>
</dbReference>
<dbReference type="InterPro" id="IPR020471">
    <property type="entry name" value="AKR"/>
</dbReference>
<evidence type="ECO:0000256" key="5">
    <source>
        <dbReference type="PIRSR" id="PIRSR000097-2"/>
    </source>
</evidence>
<keyword evidence="9" id="KW-1185">Reference proteome</keyword>
<reference evidence="8 9" key="1">
    <citation type="submission" date="2023-11" db="EMBL/GenBank/DDBJ databases">
        <title>Dfirmibasis_genome.</title>
        <authorList>
            <person name="Edelbroek B."/>
            <person name="Kjellin J."/>
            <person name="Jerlstrom-Hultqvist J."/>
            <person name="Soderbom F."/>
        </authorList>
    </citation>
    <scope>NUCLEOTIDE SEQUENCE [LARGE SCALE GENOMIC DNA]</scope>
    <source>
        <strain evidence="8 9">TNS-C-14</strain>
    </source>
</reference>
<comment type="caution">
    <text evidence="8">The sequence shown here is derived from an EMBL/GenBank/DDBJ whole genome shotgun (WGS) entry which is preliminary data.</text>
</comment>
<comment type="similarity">
    <text evidence="1">Belongs to the aldo/keto reductase family.</text>
</comment>
<evidence type="ECO:0000256" key="1">
    <source>
        <dbReference type="ARBA" id="ARBA00007905"/>
    </source>
</evidence>
<dbReference type="Proteomes" id="UP001344447">
    <property type="component" value="Unassembled WGS sequence"/>
</dbReference>
<dbReference type="PROSITE" id="PS00063">
    <property type="entry name" value="ALDOKETO_REDUCTASE_3"/>
    <property type="match status" value="1"/>
</dbReference>
<evidence type="ECO:0000256" key="3">
    <source>
        <dbReference type="ARBA" id="ARBA00038955"/>
    </source>
</evidence>
<dbReference type="InterPro" id="IPR036812">
    <property type="entry name" value="NAD(P)_OxRdtase_dom_sf"/>
</dbReference>